<dbReference type="PATRIC" id="fig|1423783.4.peg.1016"/>
<evidence type="ECO:0000256" key="3">
    <source>
        <dbReference type="ARBA" id="ARBA00022692"/>
    </source>
</evidence>
<feature type="transmembrane region" description="Helical" evidence="6">
    <location>
        <begin position="425"/>
        <end position="447"/>
    </location>
</feature>
<reference evidence="8 9" key="1">
    <citation type="journal article" date="2015" name="Genome Announc.">
        <title>Expanding the biotechnology potential of lactobacilli through comparative genomics of 213 strains and associated genera.</title>
        <authorList>
            <person name="Sun Z."/>
            <person name="Harris H.M."/>
            <person name="McCann A."/>
            <person name="Guo C."/>
            <person name="Argimon S."/>
            <person name="Zhang W."/>
            <person name="Yang X."/>
            <person name="Jeffery I.B."/>
            <person name="Cooney J.C."/>
            <person name="Kagawa T.F."/>
            <person name="Liu W."/>
            <person name="Song Y."/>
            <person name="Salvetti E."/>
            <person name="Wrobel A."/>
            <person name="Rasinkangas P."/>
            <person name="Parkhill J."/>
            <person name="Rea M.C."/>
            <person name="O'Sullivan O."/>
            <person name="Ritari J."/>
            <person name="Douillard F.P."/>
            <person name="Paul Ross R."/>
            <person name="Yang R."/>
            <person name="Briner A.E."/>
            <person name="Felis G.E."/>
            <person name="de Vos W.M."/>
            <person name="Barrangou R."/>
            <person name="Klaenhammer T.R."/>
            <person name="Caufield P.W."/>
            <person name="Cui Y."/>
            <person name="Zhang H."/>
            <person name="O'Toole P.W."/>
        </authorList>
    </citation>
    <scope>NUCLEOTIDE SEQUENCE [LARGE SCALE GENOMIC DNA]</scope>
    <source>
        <strain evidence="8 9">DSM 15945</strain>
    </source>
</reference>
<feature type="transmembrane region" description="Helical" evidence="6">
    <location>
        <begin position="105"/>
        <end position="122"/>
    </location>
</feature>
<name>A0A0R1U8S3_9LACO</name>
<dbReference type="GO" id="GO:0005886">
    <property type="term" value="C:plasma membrane"/>
    <property type="evidence" value="ECO:0007669"/>
    <property type="project" value="UniProtKB-SubCell"/>
</dbReference>
<dbReference type="InterPro" id="IPR011701">
    <property type="entry name" value="MFS"/>
</dbReference>
<keyword evidence="2" id="KW-0813">Transport</keyword>
<evidence type="ECO:0000256" key="1">
    <source>
        <dbReference type="ARBA" id="ARBA00004651"/>
    </source>
</evidence>
<keyword evidence="9" id="KW-1185">Reference proteome</keyword>
<organism evidence="8 9">
    <name type="scientific">Lacticaseibacillus pantheris DSM 15945 = JCM 12539 = NBRC 106106</name>
    <dbReference type="NCBI Taxonomy" id="1423783"/>
    <lineage>
        <taxon>Bacteria</taxon>
        <taxon>Bacillati</taxon>
        <taxon>Bacillota</taxon>
        <taxon>Bacilli</taxon>
        <taxon>Lactobacillales</taxon>
        <taxon>Lactobacillaceae</taxon>
        <taxon>Lacticaseibacillus</taxon>
    </lineage>
</organism>
<dbReference type="PROSITE" id="PS50850">
    <property type="entry name" value="MFS"/>
    <property type="match status" value="1"/>
</dbReference>
<gene>
    <name evidence="8" type="ORF">FC50_GL000981</name>
</gene>
<feature type="transmembrane region" description="Helical" evidence="6">
    <location>
        <begin position="226"/>
        <end position="246"/>
    </location>
</feature>
<feature type="transmembrane region" description="Helical" evidence="6">
    <location>
        <begin position="317"/>
        <end position="338"/>
    </location>
</feature>
<proteinExistence type="predicted"/>
<accession>A0A0R1U8S3</accession>
<comment type="caution">
    <text evidence="8">The sequence shown here is derived from an EMBL/GenBank/DDBJ whole genome shotgun (WGS) entry which is preliminary data.</text>
</comment>
<dbReference type="STRING" id="1423783.FC50_GL000981"/>
<dbReference type="EMBL" id="AZFJ01000046">
    <property type="protein sequence ID" value="KRL86235.1"/>
    <property type="molecule type" value="Genomic_DNA"/>
</dbReference>
<feature type="transmembrane region" description="Helical" evidence="6">
    <location>
        <begin position="359"/>
        <end position="377"/>
    </location>
</feature>
<keyword evidence="5 6" id="KW-0472">Membrane</keyword>
<dbReference type="Gene3D" id="1.20.1250.20">
    <property type="entry name" value="MFS general substrate transporter like domains"/>
    <property type="match status" value="1"/>
</dbReference>
<evidence type="ECO:0000256" key="5">
    <source>
        <dbReference type="ARBA" id="ARBA00023136"/>
    </source>
</evidence>
<dbReference type="GO" id="GO:0022857">
    <property type="term" value="F:transmembrane transporter activity"/>
    <property type="evidence" value="ECO:0007669"/>
    <property type="project" value="InterPro"/>
</dbReference>
<feature type="transmembrane region" description="Helical" evidence="6">
    <location>
        <begin position="293"/>
        <end position="311"/>
    </location>
</feature>
<sequence length="529" mass="57549">MDQNPPVLHVAYGRISGNMYRCEYFQKEASIVSKRNVLIVTIALLLSNAMSGLDSTIINTALPSIIADLHGIELMGWIVAIFLLGTAVSTLVWSKLGEHIGNKRSYQLAALFFVLGSFLQGLSPNILFLIITRAIAGLGNGGMISLPYIIYAELYKQPRKRMQALGFVSASYSMATIIGPLVGGYIVDAFTWHWVFYINVPIGLLSASLVQAFYRLPRPQAKVQQKIDYLGGSLMAIGIIAMLGGIELIGVTSWWLVALIWVMAAAAITTLIHVENRAADPIIPNRLFRNRALVTDFALFTIIWGAFMAFLTYSPMWAQGIIGTSALIGGATQIPSSFTDFFGSESVAPLRRYLSPHRVIGLGIITLTLAFVMMALMGIHAPYWLILVAGAFEGFGNGACFNELQAKVQQDAERQDVPAATSFSYLIRMLSQTFTAAIYGIIMNAALRSGVAQSGGKITMAMLNKLSDAASVGDLPRRLLPAMRVILHHGLHNIMLLALGLMIVALVINVFAERRERISAPAGITHEAE</sequence>
<keyword evidence="4 6" id="KW-1133">Transmembrane helix</keyword>
<keyword evidence="3 6" id="KW-0812">Transmembrane</keyword>
<dbReference type="InterPro" id="IPR036259">
    <property type="entry name" value="MFS_trans_sf"/>
</dbReference>
<evidence type="ECO:0000256" key="2">
    <source>
        <dbReference type="ARBA" id="ARBA00022448"/>
    </source>
</evidence>
<feature type="transmembrane region" description="Helical" evidence="6">
    <location>
        <begin position="37"/>
        <end position="62"/>
    </location>
</feature>
<feature type="transmembrane region" description="Helical" evidence="6">
    <location>
        <begin position="192"/>
        <end position="214"/>
    </location>
</feature>
<comment type="subcellular location">
    <subcellularLocation>
        <location evidence="1">Cell membrane</location>
        <topology evidence="1">Multi-pass membrane protein</topology>
    </subcellularLocation>
</comment>
<feature type="domain" description="Major facilitator superfamily (MFS) profile" evidence="7">
    <location>
        <begin position="40"/>
        <end position="517"/>
    </location>
</feature>
<dbReference type="Pfam" id="PF07690">
    <property type="entry name" value="MFS_1"/>
    <property type="match status" value="1"/>
</dbReference>
<dbReference type="PANTHER" id="PTHR23501:SF191">
    <property type="entry name" value="VACUOLAR BASIC AMINO ACID TRANSPORTER 4"/>
    <property type="match status" value="1"/>
</dbReference>
<evidence type="ECO:0000313" key="9">
    <source>
        <dbReference type="Proteomes" id="UP000051922"/>
    </source>
</evidence>
<evidence type="ECO:0000259" key="7">
    <source>
        <dbReference type="PROSITE" id="PS50850"/>
    </source>
</evidence>
<feature type="transmembrane region" description="Helical" evidence="6">
    <location>
        <begin position="128"/>
        <end position="152"/>
    </location>
</feature>
<feature type="transmembrane region" description="Helical" evidence="6">
    <location>
        <begin position="74"/>
        <end position="93"/>
    </location>
</feature>
<dbReference type="AlphaFoldDB" id="A0A0R1U8S3"/>
<protein>
    <submittedName>
        <fullName evidence="8">Major facilitator superfamily protein</fullName>
    </submittedName>
</protein>
<evidence type="ECO:0000313" key="8">
    <source>
        <dbReference type="EMBL" id="KRL86235.1"/>
    </source>
</evidence>
<evidence type="ECO:0000256" key="6">
    <source>
        <dbReference type="SAM" id="Phobius"/>
    </source>
</evidence>
<feature type="transmembrane region" description="Helical" evidence="6">
    <location>
        <begin position="252"/>
        <end position="272"/>
    </location>
</feature>
<dbReference type="Proteomes" id="UP000051922">
    <property type="component" value="Unassembled WGS sequence"/>
</dbReference>
<dbReference type="InterPro" id="IPR020846">
    <property type="entry name" value="MFS_dom"/>
</dbReference>
<feature type="transmembrane region" description="Helical" evidence="6">
    <location>
        <begin position="164"/>
        <end position="186"/>
    </location>
</feature>
<evidence type="ECO:0000256" key="4">
    <source>
        <dbReference type="ARBA" id="ARBA00022989"/>
    </source>
</evidence>
<feature type="transmembrane region" description="Helical" evidence="6">
    <location>
        <begin position="383"/>
        <end position="404"/>
    </location>
</feature>
<dbReference type="PANTHER" id="PTHR23501">
    <property type="entry name" value="MAJOR FACILITATOR SUPERFAMILY"/>
    <property type="match status" value="1"/>
</dbReference>
<dbReference type="SUPFAM" id="SSF103473">
    <property type="entry name" value="MFS general substrate transporter"/>
    <property type="match status" value="1"/>
</dbReference>
<feature type="transmembrane region" description="Helical" evidence="6">
    <location>
        <begin position="490"/>
        <end position="512"/>
    </location>
</feature>